<dbReference type="Proteomes" id="UP001259982">
    <property type="component" value="Unassembled WGS sequence"/>
</dbReference>
<evidence type="ECO:0000256" key="5">
    <source>
        <dbReference type="HAMAP-Rule" id="MF_01092"/>
    </source>
</evidence>
<dbReference type="HAMAP" id="MF_01092">
    <property type="entry name" value="ZapD"/>
    <property type="match status" value="1"/>
</dbReference>
<dbReference type="InterPro" id="IPR027462">
    <property type="entry name" value="ZapD_C"/>
</dbReference>
<protein>
    <recommendedName>
        <fullName evidence="5">Cell division protein ZapD</fullName>
    </recommendedName>
    <alternativeName>
        <fullName evidence="5">Z ring-associated protein D</fullName>
    </alternativeName>
</protein>
<keyword evidence="3 5" id="KW-0717">Septation</keyword>
<evidence type="ECO:0000256" key="4">
    <source>
        <dbReference type="ARBA" id="ARBA00023306"/>
    </source>
</evidence>
<dbReference type="EMBL" id="JAVRHY010000004">
    <property type="protein sequence ID" value="MDT0618066.1"/>
    <property type="molecule type" value="Genomic_DNA"/>
</dbReference>
<comment type="caution">
    <text evidence="6">The sequence shown here is derived from an EMBL/GenBank/DDBJ whole genome shotgun (WGS) entry which is preliminary data.</text>
</comment>
<gene>
    <name evidence="5 6" type="primary">zapD</name>
    <name evidence="6" type="ORF">RM531_06240</name>
</gene>
<accession>A0ABU3B6J5</accession>
<dbReference type="InterPro" id="IPR009777">
    <property type="entry name" value="ZapD"/>
</dbReference>
<evidence type="ECO:0000313" key="6">
    <source>
        <dbReference type="EMBL" id="MDT0618066.1"/>
    </source>
</evidence>
<name>A0ABU3B6J5_9GAMM</name>
<comment type="subcellular location">
    <subcellularLocation>
        <location evidence="5">Cytoplasm</location>
    </subcellularLocation>
    <text evidence="5">Localizes to mid-cell in an FtsZ-dependent manner.</text>
</comment>
<reference evidence="6 7" key="1">
    <citation type="submission" date="2023-09" db="EMBL/GenBank/DDBJ databases">
        <authorList>
            <person name="Rey-Velasco X."/>
        </authorList>
    </citation>
    <scope>NUCLEOTIDE SEQUENCE [LARGE SCALE GENOMIC DNA]</scope>
    <source>
        <strain evidence="6 7">P385</strain>
    </source>
</reference>
<dbReference type="InterPro" id="IPR036268">
    <property type="entry name" value="ZapD_sf"/>
</dbReference>
<keyword evidence="7" id="KW-1185">Reference proteome</keyword>
<dbReference type="NCBIfam" id="NF003656">
    <property type="entry name" value="PRK05287.1-4"/>
    <property type="match status" value="1"/>
</dbReference>
<dbReference type="GO" id="GO:0051301">
    <property type="term" value="P:cell division"/>
    <property type="evidence" value="ECO:0007669"/>
    <property type="project" value="UniProtKB-KW"/>
</dbReference>
<comment type="function">
    <text evidence="5">Cell division factor that enhances FtsZ-ring assembly. Directly interacts with FtsZ and promotes bundling of FtsZ protofilaments, with a reduction in FtsZ GTPase activity.</text>
</comment>
<evidence type="ECO:0000313" key="7">
    <source>
        <dbReference type="Proteomes" id="UP001259982"/>
    </source>
</evidence>
<dbReference type="Pfam" id="PF07072">
    <property type="entry name" value="ZapD"/>
    <property type="match status" value="1"/>
</dbReference>
<dbReference type="RefSeq" id="WP_311658098.1">
    <property type="nucleotide sequence ID" value="NZ_JAVRHY010000004.1"/>
</dbReference>
<proteinExistence type="inferred from homology"/>
<keyword evidence="1 5" id="KW-0963">Cytoplasm</keyword>
<keyword evidence="2 5" id="KW-0132">Cell division</keyword>
<dbReference type="PANTHER" id="PTHR39455:SF1">
    <property type="entry name" value="CELL DIVISION PROTEIN ZAPD"/>
    <property type="match status" value="1"/>
</dbReference>
<dbReference type="Gene3D" id="2.60.440.10">
    <property type="entry name" value="YacF-like domains"/>
    <property type="match status" value="1"/>
</dbReference>
<comment type="similarity">
    <text evidence="5">Belongs to the ZapD family.</text>
</comment>
<sequence>MTDNGLTCFEQPLNERVRTFLRLEHLFEQTRHYWQDPYPWGRRATLSTLLDILAILSRHDLRTEVGKELADQYTKLNRLRNHSGIDHARLDDILRDIDSLGHEMQRIPPQFAAYLIRDNEMLNSINNRSAIPGGTCGFDLPGFQHWLSRDADAQEENLRQWWRPLEPFCTAIELILRLIRDSADPQPLTAAGGVLVHNTEGGTQLLRVLVPRREQVYPEISAGRHRSTIRFMEQTGGDLRVSQTGRDIAFDMACCRL</sequence>
<dbReference type="Gene3D" id="1.10.3900.10">
    <property type="entry name" value="YacF-like"/>
    <property type="match status" value="1"/>
</dbReference>
<dbReference type="PANTHER" id="PTHR39455">
    <property type="entry name" value="CELL DIVISION PROTEIN ZAPD"/>
    <property type="match status" value="1"/>
</dbReference>
<dbReference type="SUPFAM" id="SSF160950">
    <property type="entry name" value="YacF-like"/>
    <property type="match status" value="1"/>
</dbReference>
<keyword evidence="4 5" id="KW-0131">Cell cycle</keyword>
<evidence type="ECO:0000256" key="3">
    <source>
        <dbReference type="ARBA" id="ARBA00023210"/>
    </source>
</evidence>
<evidence type="ECO:0000256" key="2">
    <source>
        <dbReference type="ARBA" id="ARBA00022618"/>
    </source>
</evidence>
<comment type="subunit">
    <text evidence="5">Interacts with FtsZ.</text>
</comment>
<organism evidence="6 7">
    <name type="scientific">Spectribacter acetivorans</name>
    <dbReference type="NCBI Taxonomy" id="3075603"/>
    <lineage>
        <taxon>Bacteria</taxon>
        <taxon>Pseudomonadati</taxon>
        <taxon>Pseudomonadota</taxon>
        <taxon>Gammaproteobacteria</taxon>
        <taxon>Salinisphaerales</taxon>
        <taxon>Salinisphaeraceae</taxon>
        <taxon>Spectribacter</taxon>
    </lineage>
</organism>
<evidence type="ECO:0000256" key="1">
    <source>
        <dbReference type="ARBA" id="ARBA00022490"/>
    </source>
</evidence>